<dbReference type="Proteomes" id="UP000714275">
    <property type="component" value="Unassembled WGS sequence"/>
</dbReference>
<gene>
    <name evidence="3" type="ORF">EV702DRAFT_657793</name>
</gene>
<protein>
    <recommendedName>
        <fullName evidence="2">DUF6533 domain-containing protein</fullName>
    </recommendedName>
</protein>
<keyword evidence="1" id="KW-1133">Transmembrane helix</keyword>
<evidence type="ECO:0000313" key="3">
    <source>
        <dbReference type="EMBL" id="KAG1771176.1"/>
    </source>
</evidence>
<feature type="transmembrane region" description="Helical" evidence="1">
    <location>
        <begin position="88"/>
        <end position="111"/>
    </location>
</feature>
<feature type="transmembrane region" description="Helical" evidence="1">
    <location>
        <begin position="61"/>
        <end position="82"/>
    </location>
</feature>
<evidence type="ECO:0000313" key="4">
    <source>
        <dbReference type="Proteomes" id="UP000714275"/>
    </source>
</evidence>
<evidence type="ECO:0000256" key="1">
    <source>
        <dbReference type="SAM" id="Phobius"/>
    </source>
</evidence>
<feature type="transmembrane region" description="Helical" evidence="1">
    <location>
        <begin position="20"/>
        <end position="40"/>
    </location>
</feature>
<dbReference type="OrthoDB" id="2660482at2759"/>
<feature type="transmembrane region" description="Helical" evidence="1">
    <location>
        <begin position="224"/>
        <end position="245"/>
    </location>
</feature>
<keyword evidence="1" id="KW-0812">Transmembrane</keyword>
<feature type="transmembrane region" description="Helical" evidence="1">
    <location>
        <begin position="176"/>
        <end position="197"/>
    </location>
</feature>
<name>A0A9P6ZM15_9AGAM</name>
<organism evidence="3 4">
    <name type="scientific">Suillus placidus</name>
    <dbReference type="NCBI Taxonomy" id="48579"/>
    <lineage>
        <taxon>Eukaryota</taxon>
        <taxon>Fungi</taxon>
        <taxon>Dikarya</taxon>
        <taxon>Basidiomycota</taxon>
        <taxon>Agaricomycotina</taxon>
        <taxon>Agaricomycetes</taxon>
        <taxon>Agaricomycetidae</taxon>
        <taxon>Boletales</taxon>
        <taxon>Suillineae</taxon>
        <taxon>Suillaceae</taxon>
        <taxon>Suillus</taxon>
    </lineage>
</organism>
<sequence>MTIVSDDPSWWLWIASWRISSYFVVAASVGVTYDWALTCGQEVELIWRQRWSLMTALYLSVRYLGILFAFLNILINIPTILLTDAVSWILYITVNWMYVVLFPMLRIIMIVRLYAMYQQSRKMLIFLVVIFLANTILDVVVSIMSTRLTSGQELILSGTYVCATAYAGNIILLNSITWISATVWEVLVLFLAVWISVKHFRELRQHSTGGVIEDCFAVLLKSHVFYFVSFVAVSCFNLMVLSPAISVNPNVIGLDFFYGTLQIMMVVQMFVLGPRLILGIRDFNAKLVTDSDAATAMTSIAFQERVHISTGSGV</sequence>
<comment type="caution">
    <text evidence="3">The sequence shown here is derived from an EMBL/GenBank/DDBJ whole genome shotgun (WGS) entry which is preliminary data.</text>
</comment>
<proteinExistence type="predicted"/>
<keyword evidence="1" id="KW-0472">Membrane</keyword>
<dbReference type="Pfam" id="PF20151">
    <property type="entry name" value="DUF6533"/>
    <property type="match status" value="1"/>
</dbReference>
<keyword evidence="4" id="KW-1185">Reference proteome</keyword>
<feature type="domain" description="DUF6533" evidence="2">
    <location>
        <begin position="22"/>
        <end position="67"/>
    </location>
</feature>
<feature type="transmembrane region" description="Helical" evidence="1">
    <location>
        <begin position="257"/>
        <end position="278"/>
    </location>
</feature>
<reference evidence="3" key="1">
    <citation type="journal article" date="2020" name="New Phytol.">
        <title>Comparative genomics reveals dynamic genome evolution in host specialist ectomycorrhizal fungi.</title>
        <authorList>
            <person name="Lofgren L.A."/>
            <person name="Nguyen N.H."/>
            <person name="Vilgalys R."/>
            <person name="Ruytinx J."/>
            <person name="Liao H.L."/>
            <person name="Branco S."/>
            <person name="Kuo A."/>
            <person name="LaButti K."/>
            <person name="Lipzen A."/>
            <person name="Andreopoulos W."/>
            <person name="Pangilinan J."/>
            <person name="Riley R."/>
            <person name="Hundley H."/>
            <person name="Na H."/>
            <person name="Barry K."/>
            <person name="Grigoriev I.V."/>
            <person name="Stajich J.E."/>
            <person name="Kennedy P.G."/>
        </authorList>
    </citation>
    <scope>NUCLEOTIDE SEQUENCE</scope>
    <source>
        <strain evidence="3">DOB743</strain>
    </source>
</reference>
<dbReference type="EMBL" id="JABBWD010000060">
    <property type="protein sequence ID" value="KAG1771176.1"/>
    <property type="molecule type" value="Genomic_DNA"/>
</dbReference>
<dbReference type="InterPro" id="IPR045340">
    <property type="entry name" value="DUF6533"/>
</dbReference>
<evidence type="ECO:0000259" key="2">
    <source>
        <dbReference type="Pfam" id="PF20151"/>
    </source>
</evidence>
<dbReference type="AlphaFoldDB" id="A0A9P6ZM15"/>
<accession>A0A9P6ZM15</accession>
<feature type="transmembrane region" description="Helical" evidence="1">
    <location>
        <begin position="123"/>
        <end position="144"/>
    </location>
</feature>